<evidence type="ECO:0000256" key="7">
    <source>
        <dbReference type="RuleBase" id="RU003802"/>
    </source>
</evidence>
<dbReference type="PANTHER" id="PTHR11579">
    <property type="entry name" value="PROTEIN-L-ISOASPARTATE O-METHYLTRANSFERASE"/>
    <property type="match status" value="1"/>
</dbReference>
<dbReference type="CDD" id="cd02440">
    <property type="entry name" value="AdoMet_MTases"/>
    <property type="match status" value="1"/>
</dbReference>
<organism evidence="8 9">
    <name type="scientific">Acaromyces ingoldii</name>
    <dbReference type="NCBI Taxonomy" id="215250"/>
    <lineage>
        <taxon>Eukaryota</taxon>
        <taxon>Fungi</taxon>
        <taxon>Dikarya</taxon>
        <taxon>Basidiomycota</taxon>
        <taxon>Ustilaginomycotina</taxon>
        <taxon>Exobasidiomycetes</taxon>
        <taxon>Exobasidiales</taxon>
        <taxon>Cryptobasidiaceae</taxon>
        <taxon>Acaromyces</taxon>
    </lineage>
</organism>
<reference evidence="8 9" key="1">
    <citation type="journal article" date="2018" name="Mol. Biol. Evol.">
        <title>Broad Genomic Sampling Reveals a Smut Pathogenic Ancestry of the Fungal Clade Ustilaginomycotina.</title>
        <authorList>
            <person name="Kijpornyongpan T."/>
            <person name="Mondo S.J."/>
            <person name="Barry K."/>
            <person name="Sandor L."/>
            <person name="Lee J."/>
            <person name="Lipzen A."/>
            <person name="Pangilinan J."/>
            <person name="LaButti K."/>
            <person name="Hainaut M."/>
            <person name="Henrissat B."/>
            <person name="Grigoriev I.V."/>
            <person name="Spatafora J.W."/>
            <person name="Aime M.C."/>
        </authorList>
    </citation>
    <scope>NUCLEOTIDE SEQUENCE [LARGE SCALE GENOMIC DNA]</scope>
    <source>
        <strain evidence="8 9">MCA 4198</strain>
    </source>
</reference>
<dbReference type="PROSITE" id="PS01279">
    <property type="entry name" value="PCMT"/>
    <property type="match status" value="1"/>
</dbReference>
<dbReference type="GO" id="GO:0005737">
    <property type="term" value="C:cytoplasm"/>
    <property type="evidence" value="ECO:0007669"/>
    <property type="project" value="UniProtKB-SubCell"/>
</dbReference>
<dbReference type="Gene3D" id="3.40.50.150">
    <property type="entry name" value="Vaccinia Virus protein VP39"/>
    <property type="match status" value="1"/>
</dbReference>
<dbReference type="SUPFAM" id="SSF53335">
    <property type="entry name" value="S-adenosyl-L-methionine-dependent methyltransferases"/>
    <property type="match status" value="1"/>
</dbReference>
<dbReference type="OrthoDB" id="73890at2759"/>
<dbReference type="GeneID" id="37041074"/>
<keyword evidence="3" id="KW-0963">Cytoplasm</keyword>
<name>A0A316YTT0_9BASI</name>
<proteinExistence type="inferred from homology"/>
<evidence type="ECO:0000256" key="6">
    <source>
        <dbReference type="ARBA" id="ARBA00022691"/>
    </source>
</evidence>
<dbReference type="Proteomes" id="UP000245768">
    <property type="component" value="Unassembled WGS sequence"/>
</dbReference>
<comment type="subcellular location">
    <subcellularLocation>
        <location evidence="1">Cytoplasm</location>
    </subcellularLocation>
</comment>
<evidence type="ECO:0000256" key="2">
    <source>
        <dbReference type="ARBA" id="ARBA00005369"/>
    </source>
</evidence>
<dbReference type="InterPro" id="IPR000682">
    <property type="entry name" value="PCMT"/>
</dbReference>
<evidence type="ECO:0000313" key="9">
    <source>
        <dbReference type="Proteomes" id="UP000245768"/>
    </source>
</evidence>
<evidence type="ECO:0000256" key="5">
    <source>
        <dbReference type="ARBA" id="ARBA00022679"/>
    </source>
</evidence>
<dbReference type="PANTHER" id="PTHR11579:SF0">
    <property type="entry name" value="PROTEIN-L-ISOASPARTATE(D-ASPARTATE) O-METHYLTRANSFERASE"/>
    <property type="match status" value="1"/>
</dbReference>
<gene>
    <name evidence="8" type="ORF">FA10DRAFT_238898</name>
</gene>
<dbReference type="EMBL" id="KZ819635">
    <property type="protein sequence ID" value="PWN91433.1"/>
    <property type="molecule type" value="Genomic_DNA"/>
</dbReference>
<comment type="catalytic activity">
    <reaction evidence="7">
        <text>[protein]-L-isoaspartate + S-adenosyl-L-methionine = [protein]-L-isoaspartate alpha-methyl ester + S-adenosyl-L-homocysteine</text>
        <dbReference type="Rhea" id="RHEA:12705"/>
        <dbReference type="Rhea" id="RHEA-COMP:12143"/>
        <dbReference type="Rhea" id="RHEA-COMP:12144"/>
        <dbReference type="ChEBI" id="CHEBI:57856"/>
        <dbReference type="ChEBI" id="CHEBI:59789"/>
        <dbReference type="ChEBI" id="CHEBI:90596"/>
        <dbReference type="ChEBI" id="CHEBI:90598"/>
        <dbReference type="EC" id="2.1.1.77"/>
    </reaction>
</comment>
<dbReference type="NCBIfam" id="TIGR00080">
    <property type="entry name" value="pimt"/>
    <property type="match status" value="1"/>
</dbReference>
<keyword evidence="4 7" id="KW-0489">Methyltransferase</keyword>
<dbReference type="InParanoid" id="A0A316YTT0"/>
<comment type="similarity">
    <text evidence="2 7">Belongs to the methyltransferase superfamily. L-isoaspartyl/D-aspartyl protein methyltransferase family.</text>
</comment>
<evidence type="ECO:0000256" key="1">
    <source>
        <dbReference type="ARBA" id="ARBA00004496"/>
    </source>
</evidence>
<sequence>MAWRCSGKTNAELIANMQAAGLITSSRVAQAMSLVDRANYVVGGQSALSAAYTDAPQSIGFGATISAPHMHAHACEALLPFLKPGSRVLDVGSGSGYTMAIFHHLVKAQDPVQGQETGETKQEKNGFVVGIDHIEGLVDMAKRNLQKDQLGPHQHRGGIQAVLGDGRKGFVARAPYDAIHVGAAAPFMPQDLIDQLAKPGRMFIPVEDNGGYGNQDIWQVDKDKQGNVAQKKLFAVRYVPLTNAESQWPVK</sequence>
<evidence type="ECO:0000313" key="8">
    <source>
        <dbReference type="EMBL" id="PWN91433.1"/>
    </source>
</evidence>
<accession>A0A316YTT0</accession>
<dbReference type="RefSeq" id="XP_025378631.1">
    <property type="nucleotide sequence ID" value="XM_025519158.1"/>
</dbReference>
<dbReference type="Pfam" id="PF01135">
    <property type="entry name" value="PCMT"/>
    <property type="match status" value="1"/>
</dbReference>
<dbReference type="GO" id="GO:0032259">
    <property type="term" value="P:methylation"/>
    <property type="evidence" value="ECO:0007669"/>
    <property type="project" value="UniProtKB-KW"/>
</dbReference>
<dbReference type="GO" id="GO:0004719">
    <property type="term" value="F:protein-L-isoaspartate (D-aspartate) O-methyltransferase activity"/>
    <property type="evidence" value="ECO:0007669"/>
    <property type="project" value="UniProtKB-UniRule"/>
</dbReference>
<dbReference type="STRING" id="215250.A0A316YTT0"/>
<dbReference type="FunCoup" id="A0A316YTT0">
    <property type="interactions" value="318"/>
</dbReference>
<keyword evidence="9" id="KW-1185">Reference proteome</keyword>
<dbReference type="EC" id="2.1.1.77" evidence="7"/>
<dbReference type="AlphaFoldDB" id="A0A316YTT0"/>
<keyword evidence="5 7" id="KW-0808">Transferase</keyword>
<protein>
    <recommendedName>
        <fullName evidence="7">Protein-L-isoaspartate O-methyltransferase</fullName>
        <ecNumber evidence="7">2.1.1.77</ecNumber>
    </recommendedName>
</protein>
<evidence type="ECO:0000256" key="3">
    <source>
        <dbReference type="ARBA" id="ARBA00022490"/>
    </source>
</evidence>
<dbReference type="InterPro" id="IPR029063">
    <property type="entry name" value="SAM-dependent_MTases_sf"/>
</dbReference>
<evidence type="ECO:0000256" key="4">
    <source>
        <dbReference type="ARBA" id="ARBA00022603"/>
    </source>
</evidence>
<keyword evidence="6 7" id="KW-0949">S-adenosyl-L-methionine</keyword>